<evidence type="ECO:0000259" key="2">
    <source>
        <dbReference type="Pfam" id="PF01738"/>
    </source>
</evidence>
<organism evidence="3 4">
    <name type="scientific">Pelagibius litoralis</name>
    <dbReference type="NCBI Taxonomy" id="374515"/>
    <lineage>
        <taxon>Bacteria</taxon>
        <taxon>Pseudomonadati</taxon>
        <taxon>Pseudomonadota</taxon>
        <taxon>Alphaproteobacteria</taxon>
        <taxon>Rhodospirillales</taxon>
        <taxon>Rhodovibrionaceae</taxon>
        <taxon>Pelagibius</taxon>
    </lineage>
</organism>
<proteinExistence type="predicted"/>
<dbReference type="AlphaFoldDB" id="A0A967F1F2"/>
<dbReference type="GO" id="GO:0052689">
    <property type="term" value="F:carboxylic ester hydrolase activity"/>
    <property type="evidence" value="ECO:0007669"/>
    <property type="project" value="UniProtKB-ARBA"/>
</dbReference>
<protein>
    <submittedName>
        <fullName evidence="3">Dienelactone hydrolase</fullName>
    </submittedName>
</protein>
<gene>
    <name evidence="3" type="ORF">HBA54_21715</name>
</gene>
<comment type="caution">
    <text evidence="3">The sequence shown here is derived from an EMBL/GenBank/DDBJ whole genome shotgun (WGS) entry which is preliminary data.</text>
</comment>
<dbReference type="Proteomes" id="UP000761264">
    <property type="component" value="Unassembled WGS sequence"/>
</dbReference>
<name>A0A967F1F2_9PROT</name>
<dbReference type="PANTHER" id="PTHR22946:SF9">
    <property type="entry name" value="POLYKETIDE TRANSFERASE AF380"/>
    <property type="match status" value="1"/>
</dbReference>
<dbReference type="InterPro" id="IPR002925">
    <property type="entry name" value="Dienelactn_hydro"/>
</dbReference>
<evidence type="ECO:0000313" key="4">
    <source>
        <dbReference type="Proteomes" id="UP000761264"/>
    </source>
</evidence>
<accession>A0A967F1F2</accession>
<dbReference type="PANTHER" id="PTHR22946">
    <property type="entry name" value="DIENELACTONE HYDROLASE DOMAIN-CONTAINING PROTEIN-RELATED"/>
    <property type="match status" value="1"/>
</dbReference>
<dbReference type="Pfam" id="PF01738">
    <property type="entry name" value="DLH"/>
    <property type="match status" value="1"/>
</dbReference>
<keyword evidence="1 3" id="KW-0378">Hydrolase</keyword>
<keyword evidence="4" id="KW-1185">Reference proteome</keyword>
<dbReference type="InterPro" id="IPR050261">
    <property type="entry name" value="FrsA_esterase"/>
</dbReference>
<dbReference type="InterPro" id="IPR029058">
    <property type="entry name" value="AB_hydrolase_fold"/>
</dbReference>
<evidence type="ECO:0000256" key="1">
    <source>
        <dbReference type="ARBA" id="ARBA00022801"/>
    </source>
</evidence>
<reference evidence="3" key="1">
    <citation type="submission" date="2020-03" db="EMBL/GenBank/DDBJ databases">
        <title>Genome of Pelagibius litoralis DSM 21314T.</title>
        <authorList>
            <person name="Wang G."/>
        </authorList>
    </citation>
    <scope>NUCLEOTIDE SEQUENCE</scope>
    <source>
        <strain evidence="3">DSM 21314</strain>
    </source>
</reference>
<dbReference type="EMBL" id="JAAQPH010000020">
    <property type="protein sequence ID" value="NIA71222.1"/>
    <property type="molecule type" value="Genomic_DNA"/>
</dbReference>
<dbReference type="Gene3D" id="3.40.50.1820">
    <property type="entry name" value="alpha/beta hydrolase"/>
    <property type="match status" value="1"/>
</dbReference>
<dbReference type="SUPFAM" id="SSF53474">
    <property type="entry name" value="alpha/beta-Hydrolases"/>
    <property type="match status" value="1"/>
</dbReference>
<feature type="domain" description="Dienelactone hydrolase" evidence="2">
    <location>
        <begin position="79"/>
        <end position="328"/>
    </location>
</feature>
<sequence length="333" mass="35949">MLTNVRLPNEKRPFGQRPLWRDLILFRISGRQGIIFGMMVYQSIRSGLLTGFLSVLSTCAAFATEAVQFKGANDQTLLTGFLSVPTGSNKVPAVVFLHGCSGLGGAGQIYATYTAWARYLNDAGYAVLMIDSAGPRGFRATCGPSEARRVMYRERPGDAYAALAFLQSSSRIDPARISLMGWSQGGGITLLTIVSKSIGRPIPPPAHDFRAAIALYPSACSDRLQSRPSTDVEPGSWSPVAPLLVLQGDADNWTKPRPCIVFIEAARNRGEPVEIIVYPDAVHSFDAPDMPLRERLGATTADGEAPLVGTNEAARSDAFARVLRFLKDNASTK</sequence>
<evidence type="ECO:0000313" key="3">
    <source>
        <dbReference type="EMBL" id="NIA71222.1"/>
    </source>
</evidence>
<dbReference type="RefSeq" id="WP_167228639.1">
    <property type="nucleotide sequence ID" value="NZ_JAAQPH010000020.1"/>
</dbReference>